<keyword evidence="1" id="KW-0238">DNA-binding</keyword>
<dbReference type="Proteomes" id="UP000449193">
    <property type="component" value="Unassembled WGS sequence"/>
</dbReference>
<keyword evidence="2" id="KW-1133">Transmembrane helix</keyword>
<dbReference type="GO" id="GO:0003677">
    <property type="term" value="F:DNA binding"/>
    <property type="evidence" value="ECO:0007669"/>
    <property type="project" value="UniProtKB-KW"/>
</dbReference>
<evidence type="ECO:0000259" key="3">
    <source>
        <dbReference type="PROSITE" id="PS50943"/>
    </source>
</evidence>
<feature type="transmembrane region" description="Helical" evidence="2">
    <location>
        <begin position="117"/>
        <end position="138"/>
    </location>
</feature>
<dbReference type="PROSITE" id="PS50943">
    <property type="entry name" value="HTH_CROC1"/>
    <property type="match status" value="1"/>
</dbReference>
<protein>
    <submittedName>
        <fullName evidence="4">Helix-turn-helix domain-containing protein</fullName>
    </submittedName>
</protein>
<dbReference type="EMBL" id="WMZU01000002">
    <property type="protein sequence ID" value="MTS26141.1"/>
    <property type="molecule type" value="Genomic_DNA"/>
</dbReference>
<name>A0A6I3QIJ2_9FIRM</name>
<dbReference type="EMBL" id="WMZR01000015">
    <property type="protein sequence ID" value="MTS52160.1"/>
    <property type="molecule type" value="Genomic_DNA"/>
</dbReference>
<evidence type="ECO:0000313" key="5">
    <source>
        <dbReference type="EMBL" id="MTS52160.1"/>
    </source>
</evidence>
<dbReference type="Pfam" id="PF01381">
    <property type="entry name" value="HTH_3"/>
    <property type="match status" value="1"/>
</dbReference>
<keyword evidence="2" id="KW-0812">Transmembrane</keyword>
<evidence type="ECO:0000313" key="4">
    <source>
        <dbReference type="EMBL" id="MTS26141.1"/>
    </source>
</evidence>
<accession>A0A6I3QIJ2</accession>
<comment type="caution">
    <text evidence="4">The sequence shown here is derived from an EMBL/GenBank/DDBJ whole genome shotgun (WGS) entry which is preliminary data.</text>
</comment>
<feature type="domain" description="HTH cro/C1-type" evidence="3">
    <location>
        <begin position="1"/>
        <end position="52"/>
    </location>
</feature>
<feature type="transmembrane region" description="Helical" evidence="2">
    <location>
        <begin position="88"/>
        <end position="105"/>
    </location>
</feature>
<organism evidence="4 7">
    <name type="scientific">Ruthenibacterium lactatiformans</name>
    <dbReference type="NCBI Taxonomy" id="1550024"/>
    <lineage>
        <taxon>Bacteria</taxon>
        <taxon>Bacillati</taxon>
        <taxon>Bacillota</taxon>
        <taxon>Clostridia</taxon>
        <taxon>Eubacteriales</taxon>
        <taxon>Oscillospiraceae</taxon>
        <taxon>Ruthenibacterium</taxon>
    </lineage>
</organism>
<keyword evidence="2" id="KW-0472">Membrane</keyword>
<evidence type="ECO:0000256" key="2">
    <source>
        <dbReference type="SAM" id="Phobius"/>
    </source>
</evidence>
<reference evidence="6 7" key="1">
    <citation type="journal article" date="2019" name="Nat. Med.">
        <title>A library of human gut bacterial isolates paired with longitudinal multiomics data enables mechanistic microbiome research.</title>
        <authorList>
            <person name="Poyet M."/>
            <person name="Groussin M."/>
            <person name="Gibbons S.M."/>
            <person name="Avila-Pacheco J."/>
            <person name="Jiang X."/>
            <person name="Kearney S.M."/>
            <person name="Perrotta A.R."/>
            <person name="Berdy B."/>
            <person name="Zhao S."/>
            <person name="Lieberman T.D."/>
            <person name="Swanson P.K."/>
            <person name="Smith M."/>
            <person name="Roesemann S."/>
            <person name="Alexander J.E."/>
            <person name="Rich S.A."/>
            <person name="Livny J."/>
            <person name="Vlamakis H."/>
            <person name="Clish C."/>
            <person name="Bullock K."/>
            <person name="Deik A."/>
            <person name="Scott J."/>
            <person name="Pierce K.A."/>
            <person name="Xavier R.J."/>
            <person name="Alm E.J."/>
        </authorList>
    </citation>
    <scope>NUCLEOTIDE SEQUENCE [LARGE SCALE GENOMIC DNA]</scope>
    <source>
        <strain evidence="4 7">BIOML-A4</strain>
        <strain evidence="5 6">BIOML-A7</strain>
    </source>
</reference>
<dbReference type="SMART" id="SM00530">
    <property type="entry name" value="HTH_XRE"/>
    <property type="match status" value="1"/>
</dbReference>
<dbReference type="AlphaFoldDB" id="A0A6I3QIJ2"/>
<dbReference type="CDD" id="cd00093">
    <property type="entry name" value="HTH_XRE"/>
    <property type="match status" value="1"/>
</dbReference>
<proteinExistence type="predicted"/>
<dbReference type="Gene3D" id="1.10.260.40">
    <property type="entry name" value="lambda repressor-like DNA-binding domains"/>
    <property type="match status" value="1"/>
</dbReference>
<gene>
    <name evidence="5" type="ORF">GMD52_11470</name>
    <name evidence="4" type="ORF">GMD59_02435</name>
</gene>
<dbReference type="InterPro" id="IPR001387">
    <property type="entry name" value="Cro/C1-type_HTH"/>
</dbReference>
<dbReference type="PANTHER" id="PTHR46558:SF11">
    <property type="entry name" value="HTH-TYPE TRANSCRIPTIONAL REGULATOR XRE"/>
    <property type="match status" value="1"/>
</dbReference>
<dbReference type="Proteomes" id="UP000472755">
    <property type="component" value="Unassembled WGS sequence"/>
</dbReference>
<dbReference type="InterPro" id="IPR010982">
    <property type="entry name" value="Lambda_DNA-bd_dom_sf"/>
</dbReference>
<evidence type="ECO:0000313" key="7">
    <source>
        <dbReference type="Proteomes" id="UP000472755"/>
    </source>
</evidence>
<sequence>MRNEKAITQAELAETRGVSNRSISRWENGTTMPDFDLLIELAKYYKVEVSEILDGERKGGRTDGSAEELMLKIADYSNIERKVFSRRMCAMFVMALASMAFFAAMDVAELAETEPYGTIVGIARGFVAGTFLYASRYISKMETVKMRLAKESRKLKQ</sequence>
<evidence type="ECO:0000313" key="6">
    <source>
        <dbReference type="Proteomes" id="UP000449193"/>
    </source>
</evidence>
<dbReference type="SUPFAM" id="SSF47413">
    <property type="entry name" value="lambda repressor-like DNA-binding domains"/>
    <property type="match status" value="1"/>
</dbReference>
<dbReference type="PANTHER" id="PTHR46558">
    <property type="entry name" value="TRACRIPTIONAL REGULATORY PROTEIN-RELATED-RELATED"/>
    <property type="match status" value="1"/>
</dbReference>
<evidence type="ECO:0000256" key="1">
    <source>
        <dbReference type="ARBA" id="ARBA00023125"/>
    </source>
</evidence>